<keyword evidence="4" id="KW-1185">Reference proteome</keyword>
<proteinExistence type="predicted"/>
<gene>
    <name evidence="3" type="ORF">BV898_05810</name>
</gene>
<feature type="domain" description="Glycosyltransferase 2-like" evidence="2">
    <location>
        <begin position="216"/>
        <end position="424"/>
    </location>
</feature>
<dbReference type="Pfam" id="PF13632">
    <property type="entry name" value="Glyco_trans_2_3"/>
    <property type="match status" value="1"/>
</dbReference>
<dbReference type="AlphaFoldDB" id="A0A1W0WYI6"/>
<keyword evidence="1" id="KW-0472">Membrane</keyword>
<evidence type="ECO:0000313" key="3">
    <source>
        <dbReference type="EMBL" id="OQV20259.1"/>
    </source>
</evidence>
<dbReference type="InterPro" id="IPR027389">
    <property type="entry name" value="B_mannosylTrfase_Bre-3/Egh"/>
</dbReference>
<dbReference type="PANTHER" id="PTHR16779:SF1">
    <property type="entry name" value="BETA-1,4-MANNOSYLTRANSFERASE EGH"/>
    <property type="match status" value="1"/>
</dbReference>
<keyword evidence="1" id="KW-0812">Transmembrane</keyword>
<dbReference type="GO" id="GO:0005737">
    <property type="term" value="C:cytoplasm"/>
    <property type="evidence" value="ECO:0007669"/>
    <property type="project" value="TreeGrafter"/>
</dbReference>
<feature type="transmembrane region" description="Helical" evidence="1">
    <location>
        <begin position="21"/>
        <end position="44"/>
    </location>
</feature>
<feature type="transmembrane region" description="Helical" evidence="1">
    <location>
        <begin position="438"/>
        <end position="463"/>
    </location>
</feature>
<sequence>MTRRRSSFLLPNVHVPSQNEAADLASIGKHIGHLVLIIFFVYVFEDRFAIGILRDTYQPLSPPDPYDEPVPATPSGPAGAIFMAVLFVSRLATLLWLPQAIFNFCGLVMFNSFKRGVAPKFNTIDPPAVTFRSFTRGYNAELTCEVARKNLEVLGNSALQNYRVEVITDMPVGIERNSNLLERVVPRDFRPNVLNRARALQYCLEEPSENVGANEWIVHLDENVVLTDEAVQGIVNFCSSGKHHFGAGATSYTNGGQNNWVISIVDAAKIADDLGQTRFQFKIFHQPLLIWKGSWYVTSSIVEKQVGYDKIIASGASEDQYFATIANRLHYTFDFVDGEIWGHSAATLGEQIQQRKRALQASLTIALSHNHPLGTVQHWASRLVPLTVPSLIFGLFWSVPTIFLLDFLAGFIFAIRAYGYTFGVLRSFSNDMPFKALAALASPLIFVADLFLESAVCVLAVIAKDPNIQGRRKSRASIG</sequence>
<reference evidence="4" key="1">
    <citation type="submission" date="2017-01" db="EMBL/GenBank/DDBJ databases">
        <title>Comparative genomics of anhydrobiosis in the tardigrade Hypsibius dujardini.</title>
        <authorList>
            <person name="Yoshida Y."/>
            <person name="Koutsovoulos G."/>
            <person name="Laetsch D."/>
            <person name="Stevens L."/>
            <person name="Kumar S."/>
            <person name="Horikawa D."/>
            <person name="Ishino K."/>
            <person name="Komine S."/>
            <person name="Tomita M."/>
            <person name="Blaxter M."/>
            <person name="Arakawa K."/>
        </authorList>
    </citation>
    <scope>NUCLEOTIDE SEQUENCE [LARGE SCALE GENOMIC DNA]</scope>
    <source>
        <strain evidence="4">Z151</strain>
    </source>
</reference>
<protein>
    <submittedName>
        <fullName evidence="3">Beta-1,4-mannosyltransferase bre-3</fullName>
    </submittedName>
</protein>
<dbReference type="PANTHER" id="PTHR16779">
    <property type="entry name" value="BETA-1,4-MANNOSYLTRANSFERASE EGH"/>
    <property type="match status" value="1"/>
</dbReference>
<accession>A0A1W0WYI6</accession>
<feature type="transmembrane region" description="Helical" evidence="1">
    <location>
        <begin position="80"/>
        <end position="110"/>
    </location>
</feature>
<organism evidence="3 4">
    <name type="scientific">Hypsibius exemplaris</name>
    <name type="common">Freshwater tardigrade</name>
    <dbReference type="NCBI Taxonomy" id="2072580"/>
    <lineage>
        <taxon>Eukaryota</taxon>
        <taxon>Metazoa</taxon>
        <taxon>Ecdysozoa</taxon>
        <taxon>Tardigrada</taxon>
        <taxon>Eutardigrada</taxon>
        <taxon>Parachela</taxon>
        <taxon>Hypsibioidea</taxon>
        <taxon>Hypsibiidae</taxon>
        <taxon>Hypsibius</taxon>
    </lineage>
</organism>
<evidence type="ECO:0000313" key="4">
    <source>
        <dbReference type="Proteomes" id="UP000192578"/>
    </source>
</evidence>
<dbReference type="Proteomes" id="UP000192578">
    <property type="component" value="Unassembled WGS sequence"/>
</dbReference>
<comment type="caution">
    <text evidence="3">The sequence shown here is derived from an EMBL/GenBank/DDBJ whole genome shotgun (WGS) entry which is preliminary data.</text>
</comment>
<evidence type="ECO:0000256" key="1">
    <source>
        <dbReference type="SAM" id="Phobius"/>
    </source>
</evidence>
<dbReference type="InterPro" id="IPR001173">
    <property type="entry name" value="Glyco_trans_2-like"/>
</dbReference>
<feature type="transmembrane region" description="Helical" evidence="1">
    <location>
        <begin position="391"/>
        <end position="418"/>
    </location>
</feature>
<keyword evidence="1" id="KW-1133">Transmembrane helix</keyword>
<dbReference type="EMBL" id="MTYJ01000032">
    <property type="protein sequence ID" value="OQV20259.1"/>
    <property type="molecule type" value="Genomic_DNA"/>
</dbReference>
<dbReference type="OrthoDB" id="5819582at2759"/>
<name>A0A1W0WYI6_HYPEX</name>
<evidence type="ECO:0000259" key="2">
    <source>
        <dbReference type="Pfam" id="PF13632"/>
    </source>
</evidence>
<dbReference type="GO" id="GO:0019187">
    <property type="term" value="F:beta-1,4-mannosyltransferase activity"/>
    <property type="evidence" value="ECO:0007669"/>
    <property type="project" value="InterPro"/>
</dbReference>